<comment type="caution">
    <text evidence="3">The sequence shown here is derived from an EMBL/GenBank/DDBJ whole genome shotgun (WGS) entry which is preliminary data.</text>
</comment>
<accession>A0A7W7RA47</accession>
<keyword evidence="4" id="KW-1185">Reference proteome</keyword>
<feature type="compositionally biased region" description="Low complexity" evidence="1">
    <location>
        <begin position="237"/>
        <end position="248"/>
    </location>
</feature>
<evidence type="ECO:0000259" key="2">
    <source>
        <dbReference type="Pfam" id="PF12770"/>
    </source>
</evidence>
<dbReference type="AlphaFoldDB" id="A0A7W7RA47"/>
<sequence length="1177" mass="124615">MTESQNLSSEDHFNADGGIDGVRLWAASAAERAELLLLPDPAAPPRPAPAEAGSRDQLIGELTQLEGLLGATEALRPVLAARLGGLLGGRYLHQGESADRERAIRLLREARSGTPALSRWEAQRAALMLALLLMPLPQSPAGGRRDFAAVLDFQAANGDALHPKNPDLAEVHTLLTELDGGPWPAEIAQKLGLMRMALGLAAGGTDEFLAGFGSLLDALPPDFPFRGQLNVLRDFIPEPGQGPAEAQPAPEPDPAAEREQDERIRALLLATVDLSVPGSLSREQAGELADLVRSERLHRPDDPDAAAPDAMTYAALQVSEALREHDLGSLAEAIERLRHTGERLSPASDWHPYLTALGPMALTLSRTLGGNLQDQQAAEQQLAAVLEQLGQGSTLTPGSATIAQLFVLMLRANRLGQEEDTAGLEQCLAELLTLREAGLKDEALAMSGLVLGQIYQRLGQLRGDAQLMETGMDHTIATAQAMAPVADGLGLLEPWLTGLTAVQAGLTQDPELLRERLDAPVEERPTGALGQHVAASLHSLAHAVQAELTGDHLHLDRAIAELTAVRESARQRGGGFGDADLLWSLADLHRRRDNPELDDQAHAAQAMVESFEALAADVLLEAGAEHRLLTARDGASRALQAAWWAGSRGQAERAVTMLELGRSMVLQATAAAAELPELLAARGHPELADAWRQTATGTAAPTSVPSRLRRQALDALGYGAGSGPFEPATLAELNAGLRPSKADALVYLLPGAGTAPGLAIVLGPDRQPGVLALPLLAADQRAPLEHYLDVCAERSRLLEADPERRLPAVEARWEQALSELADWALPAAVGPVLRCVAELLESNPEADPEADPDRHRDRHRGRSGGPRLVLVPCGNLGVVPWHAARLPAGDPHRYVCEFAVLSYAASGREFLRAAARERLAPGGRAVLVADPRLDLARAEQEVLALRAGCYPDAELYGEYYELTDPPLGAGTPEELLTLLPDARSAARRPVSVLHIASHGSAGVRPTVSALNLAVPTGSSPVPPGAPDAGMLTVSRLLDRPATGVATATAGPLVVLSACETDLSTRDHDEALTLATAFLTAGAKDVVGSRWTTRDGASALMMAVFHHHLAVHGRSPADALQAAQRWMLDPGRTAPPGLGPELLREIGQPQLDQLPVWAAFVHQGHPGAAAHPEKEAEV</sequence>
<name>A0A7W7RA47_KITKI</name>
<evidence type="ECO:0000313" key="4">
    <source>
        <dbReference type="Proteomes" id="UP000540506"/>
    </source>
</evidence>
<gene>
    <name evidence="3" type="ORF">FHR34_006661</name>
</gene>
<feature type="region of interest" description="Disordered" evidence="1">
    <location>
        <begin position="234"/>
        <end position="260"/>
    </location>
</feature>
<dbReference type="Pfam" id="PF12770">
    <property type="entry name" value="CHAT"/>
    <property type="match status" value="1"/>
</dbReference>
<evidence type="ECO:0000313" key="3">
    <source>
        <dbReference type="EMBL" id="MBB4927566.1"/>
    </source>
</evidence>
<evidence type="ECO:0000256" key="1">
    <source>
        <dbReference type="SAM" id="MobiDB-lite"/>
    </source>
</evidence>
<proteinExistence type="predicted"/>
<dbReference type="RefSeq" id="WP_184944006.1">
    <property type="nucleotide sequence ID" value="NZ_JACHJV010000002.1"/>
</dbReference>
<reference evidence="3 4" key="1">
    <citation type="submission" date="2020-08" db="EMBL/GenBank/DDBJ databases">
        <title>Sequencing the genomes of 1000 actinobacteria strains.</title>
        <authorList>
            <person name="Klenk H.-P."/>
        </authorList>
    </citation>
    <scope>NUCLEOTIDE SEQUENCE [LARGE SCALE GENOMIC DNA]</scope>
    <source>
        <strain evidence="3 4">DSM 41654</strain>
    </source>
</reference>
<dbReference type="EMBL" id="JACHJV010000002">
    <property type="protein sequence ID" value="MBB4927566.1"/>
    <property type="molecule type" value="Genomic_DNA"/>
</dbReference>
<organism evidence="3 4">
    <name type="scientific">Kitasatospora kifunensis</name>
    <name type="common">Streptomyces kifunensis</name>
    <dbReference type="NCBI Taxonomy" id="58351"/>
    <lineage>
        <taxon>Bacteria</taxon>
        <taxon>Bacillati</taxon>
        <taxon>Actinomycetota</taxon>
        <taxon>Actinomycetes</taxon>
        <taxon>Kitasatosporales</taxon>
        <taxon>Streptomycetaceae</taxon>
        <taxon>Kitasatospora</taxon>
    </lineage>
</organism>
<protein>
    <recommendedName>
        <fullName evidence="2">CHAT domain-containing protein</fullName>
    </recommendedName>
</protein>
<feature type="domain" description="CHAT" evidence="2">
    <location>
        <begin position="862"/>
        <end position="1163"/>
    </location>
</feature>
<dbReference type="Proteomes" id="UP000540506">
    <property type="component" value="Unassembled WGS sequence"/>
</dbReference>
<feature type="region of interest" description="Disordered" evidence="1">
    <location>
        <begin position="843"/>
        <end position="863"/>
    </location>
</feature>
<dbReference type="InterPro" id="IPR024983">
    <property type="entry name" value="CHAT_dom"/>
</dbReference>